<dbReference type="PROSITE" id="PS51379">
    <property type="entry name" value="4FE4S_FER_2"/>
    <property type="match status" value="1"/>
</dbReference>
<dbReference type="PROSITE" id="PS00198">
    <property type="entry name" value="4FE4S_FER_1"/>
    <property type="match status" value="1"/>
</dbReference>
<dbReference type="PANTHER" id="PTHR42783:SF3">
    <property type="entry name" value="GLUTAMATE SYNTHASE [NADPH] SMALL CHAIN-RELATED"/>
    <property type="match status" value="1"/>
</dbReference>
<proteinExistence type="predicted"/>
<evidence type="ECO:0000313" key="6">
    <source>
        <dbReference type="Proteomes" id="UP000650524"/>
    </source>
</evidence>
<dbReference type="SUPFAM" id="SSF46548">
    <property type="entry name" value="alpha-helical ferredoxin"/>
    <property type="match status" value="1"/>
</dbReference>
<dbReference type="SUPFAM" id="SSF51971">
    <property type="entry name" value="Nucleotide-binding domain"/>
    <property type="match status" value="1"/>
</dbReference>
<reference evidence="5 6" key="1">
    <citation type="submission" date="2020-08" db="EMBL/GenBank/DDBJ databases">
        <title>Bridging the membrane lipid divide: bacteria of the FCB group superphylum have the potential to synthesize archaeal ether lipids.</title>
        <authorList>
            <person name="Villanueva L."/>
            <person name="Von Meijenfeldt F.A.B."/>
            <person name="Westbye A.B."/>
            <person name="Yadav S."/>
            <person name="Hopmans E.C."/>
            <person name="Dutilh B.E."/>
            <person name="Sinninghe Damste J.S."/>
        </authorList>
    </citation>
    <scope>NUCLEOTIDE SEQUENCE [LARGE SCALE GENOMIC DNA]</scope>
    <source>
        <strain evidence="5">NIOZ-UU27</strain>
    </source>
</reference>
<evidence type="ECO:0000313" key="5">
    <source>
        <dbReference type="EMBL" id="MBC8177158.1"/>
    </source>
</evidence>
<dbReference type="Pfam" id="PF00037">
    <property type="entry name" value="Fer4"/>
    <property type="match status" value="1"/>
</dbReference>
<dbReference type="AlphaFoldDB" id="A0A8J6T833"/>
<dbReference type="Pfam" id="PF07992">
    <property type="entry name" value="Pyr_redox_2"/>
    <property type="match status" value="1"/>
</dbReference>
<comment type="caution">
    <text evidence="5">The sequence shown here is derived from an EMBL/GenBank/DDBJ whole genome shotgun (WGS) entry which is preliminary data.</text>
</comment>
<dbReference type="PANTHER" id="PTHR42783">
    <property type="entry name" value="GLUTAMATE SYNTHASE [NADPH] SMALL CHAIN"/>
    <property type="match status" value="1"/>
</dbReference>
<evidence type="ECO:0000259" key="4">
    <source>
        <dbReference type="PROSITE" id="PS51379"/>
    </source>
</evidence>
<evidence type="ECO:0000256" key="1">
    <source>
        <dbReference type="ARBA" id="ARBA00022723"/>
    </source>
</evidence>
<gene>
    <name evidence="5" type="ORF">H8E19_07100</name>
</gene>
<dbReference type="InterPro" id="IPR028261">
    <property type="entry name" value="DPD_II"/>
</dbReference>
<dbReference type="SUPFAM" id="SSF54862">
    <property type="entry name" value="4Fe-4S ferredoxins"/>
    <property type="match status" value="1"/>
</dbReference>
<dbReference type="Pfam" id="PF14691">
    <property type="entry name" value="Fer4_20"/>
    <property type="match status" value="1"/>
</dbReference>
<dbReference type="Gene3D" id="3.40.50.720">
    <property type="entry name" value="NAD(P)-binding Rossmann-like Domain"/>
    <property type="match status" value="1"/>
</dbReference>
<dbReference type="Gene3D" id="3.50.50.60">
    <property type="entry name" value="FAD/NAD(P)-binding domain"/>
    <property type="match status" value="2"/>
</dbReference>
<dbReference type="EMBL" id="JACNJD010000193">
    <property type="protein sequence ID" value="MBC8177158.1"/>
    <property type="molecule type" value="Genomic_DNA"/>
</dbReference>
<sequence>MQDKKVLIVGGGIDGVNAALEKAEAGAQVTIMEKFPTLGAERIPRDRLIQPDDAFVNPDLNKVRNHDSIQVLTYSKIKKVSRDNGKVTAHILKQSLRVDNSKCNDCKACIKVCPVNMFDDFDESLSFRTAVDYFNPATGEYNIFKEDMPVCQQACPVNLDIRTYVGQIADGKHLDSLATIRDRLPLPGSIGRVCPHPCETACNRQYIDEPISICFLKRYVADVELNKEIEPVYETPEKKLPEKIAIIGAGPAGLTCAYHLARQGYENITIYETLPVPGGYLWVGIPEYRLPKKLLQREVDLIANMGIEIQYNKRIGKDVSFEDLKKNNDAVFIGAGCHLGLKLRVPGEDEYEGKGIVDCVTFLRDQALGNPIDTKGKLIVIGGGNAAIDSARVGWRMGFDEVYILYRRTKKEMPANPWEIDAAEHEGVIIQYLAAPVEILGKDGRVSGMKCIKMELGEPDASGRRRPVPIEGSEYVIDAETIVPALSQAANLEFLGEDHGLDINRWNTFDIDEETGATNIQGVFAGGDVVTGPDIAIRAVAAGKKAAEGIHEYLRSK</sequence>
<dbReference type="Gene3D" id="3.30.70.20">
    <property type="match status" value="1"/>
</dbReference>
<protein>
    <submittedName>
        <fullName evidence="5">FAD-dependent oxidoreductase</fullName>
    </submittedName>
</protein>
<evidence type="ECO:0000256" key="3">
    <source>
        <dbReference type="ARBA" id="ARBA00023014"/>
    </source>
</evidence>
<dbReference type="Proteomes" id="UP000650524">
    <property type="component" value="Unassembled WGS sequence"/>
</dbReference>
<name>A0A8J6T833_9DELT</name>
<accession>A0A8J6T833</accession>
<organism evidence="5 6">
    <name type="scientific">Candidatus Desulfacyla euxinica</name>
    <dbReference type="NCBI Taxonomy" id="2841693"/>
    <lineage>
        <taxon>Bacteria</taxon>
        <taxon>Deltaproteobacteria</taxon>
        <taxon>Candidatus Desulfacyla</taxon>
    </lineage>
</organism>
<keyword evidence="1" id="KW-0479">Metal-binding</keyword>
<feature type="domain" description="4Fe-4S ferredoxin-type" evidence="4">
    <location>
        <begin position="94"/>
        <end position="124"/>
    </location>
</feature>
<dbReference type="Pfam" id="PF13738">
    <property type="entry name" value="Pyr_redox_3"/>
    <property type="match status" value="1"/>
</dbReference>
<evidence type="ECO:0000256" key="2">
    <source>
        <dbReference type="ARBA" id="ARBA00023004"/>
    </source>
</evidence>
<dbReference type="InterPro" id="IPR017896">
    <property type="entry name" value="4Fe4S_Fe-S-bd"/>
</dbReference>
<dbReference type="InterPro" id="IPR023753">
    <property type="entry name" value="FAD/NAD-binding_dom"/>
</dbReference>
<dbReference type="Gene3D" id="1.10.1060.10">
    <property type="entry name" value="Alpha-helical ferredoxin"/>
    <property type="match status" value="1"/>
</dbReference>
<dbReference type="SUPFAM" id="SSF51905">
    <property type="entry name" value="FAD/NAD(P)-binding domain"/>
    <property type="match status" value="1"/>
</dbReference>
<dbReference type="GO" id="GO:0016491">
    <property type="term" value="F:oxidoreductase activity"/>
    <property type="evidence" value="ECO:0007669"/>
    <property type="project" value="InterPro"/>
</dbReference>
<dbReference type="InterPro" id="IPR036188">
    <property type="entry name" value="FAD/NAD-bd_sf"/>
</dbReference>
<keyword evidence="3" id="KW-0411">Iron-sulfur</keyword>
<dbReference type="GO" id="GO:0046872">
    <property type="term" value="F:metal ion binding"/>
    <property type="evidence" value="ECO:0007669"/>
    <property type="project" value="UniProtKB-KW"/>
</dbReference>
<dbReference type="PRINTS" id="PR00419">
    <property type="entry name" value="ADXRDTASE"/>
</dbReference>
<dbReference type="GO" id="GO:0051536">
    <property type="term" value="F:iron-sulfur cluster binding"/>
    <property type="evidence" value="ECO:0007669"/>
    <property type="project" value="UniProtKB-KW"/>
</dbReference>
<dbReference type="InterPro" id="IPR017900">
    <property type="entry name" value="4Fe4S_Fe_S_CS"/>
</dbReference>
<dbReference type="InterPro" id="IPR009051">
    <property type="entry name" value="Helical_ferredxn"/>
</dbReference>
<keyword evidence="2" id="KW-0408">Iron</keyword>